<keyword evidence="8" id="KW-1015">Disulfide bond</keyword>
<dbReference type="Gene3D" id="2.60.40.10">
    <property type="entry name" value="Immunoglobulins"/>
    <property type="match status" value="1"/>
</dbReference>
<dbReference type="GeneTree" id="ENSGT00510000048998"/>
<evidence type="ECO:0000256" key="6">
    <source>
        <dbReference type="ARBA" id="ARBA00023130"/>
    </source>
</evidence>
<dbReference type="Proteomes" id="UP000002494">
    <property type="component" value="Chromosome 4"/>
</dbReference>
<evidence type="ECO:0000256" key="9">
    <source>
        <dbReference type="ARBA" id="ARBA00023180"/>
    </source>
</evidence>
<protein>
    <submittedName>
        <fullName evidence="14">CD8 subunit beta</fullName>
    </submittedName>
</protein>
<evidence type="ECO:0000256" key="12">
    <source>
        <dbReference type="SAM" id="SignalP"/>
    </source>
</evidence>
<evidence type="ECO:0000256" key="3">
    <source>
        <dbReference type="ARBA" id="ARBA00022729"/>
    </source>
</evidence>
<dbReference type="CDD" id="cd07700">
    <property type="entry name" value="IgV_CD8_beta"/>
    <property type="match status" value="1"/>
</dbReference>
<dbReference type="Ensembl" id="ENSRNOT00000094634.2">
    <property type="protein sequence ID" value="ENSRNOP00000087076.2"/>
    <property type="gene ID" value="ENSRNOG00000007129.9"/>
</dbReference>
<dbReference type="InterPro" id="IPR013106">
    <property type="entry name" value="Ig_V-set"/>
</dbReference>
<dbReference type="InterPro" id="IPR036179">
    <property type="entry name" value="Ig-like_dom_sf"/>
</dbReference>
<keyword evidence="7 11" id="KW-0472">Membrane</keyword>
<evidence type="ECO:0000313" key="14">
    <source>
        <dbReference type="Ensembl" id="ENSRNOP00000087076.2"/>
    </source>
</evidence>
<gene>
    <name evidence="14 16" type="primary">Cd8b</name>
</gene>
<keyword evidence="5 11" id="KW-1133">Transmembrane helix</keyword>
<evidence type="ECO:0000313" key="16">
    <source>
        <dbReference type="RGD" id="2317"/>
    </source>
</evidence>
<dbReference type="GO" id="GO:0042288">
    <property type="term" value="F:MHC class I protein binding"/>
    <property type="evidence" value="ECO:0007669"/>
    <property type="project" value="InterPro"/>
</dbReference>
<dbReference type="GO" id="GO:0015026">
    <property type="term" value="F:coreceptor activity"/>
    <property type="evidence" value="ECO:0007669"/>
    <property type="project" value="InterPro"/>
</dbReference>
<reference evidence="14" key="3">
    <citation type="submission" date="2025-09" db="UniProtKB">
        <authorList>
            <consortium name="Ensembl"/>
        </authorList>
    </citation>
    <scope>IDENTIFICATION</scope>
    <source>
        <strain evidence="14">Brown Norway</strain>
    </source>
</reference>
<reference evidence="14" key="1">
    <citation type="submission" date="2024-01" db="EMBL/GenBank/DDBJ databases">
        <title>GRCr8: a new rat reference genome assembly contstructed from accurate long reads and long range scaffolding.</title>
        <authorList>
            <person name="Doris P.A."/>
            <person name="Kalbfleisch T."/>
            <person name="Li K."/>
            <person name="Howe K."/>
            <person name="Wood J."/>
        </authorList>
    </citation>
    <scope>NUCLEOTIDE SEQUENCE [LARGE SCALE GENOMIC DNA]</scope>
    <source>
        <strain evidence="14">Brown Norway</strain>
    </source>
</reference>
<dbReference type="SMART" id="SM00406">
    <property type="entry name" value="IGv"/>
    <property type="match status" value="1"/>
</dbReference>
<evidence type="ECO:0000256" key="7">
    <source>
        <dbReference type="ARBA" id="ARBA00023136"/>
    </source>
</evidence>
<dbReference type="PROSITE" id="PS50835">
    <property type="entry name" value="IG_LIKE"/>
    <property type="match status" value="1"/>
</dbReference>
<dbReference type="GO" id="GO:0005886">
    <property type="term" value="C:plasma membrane"/>
    <property type="evidence" value="ECO:0007669"/>
    <property type="project" value="UniProtKB-ARBA"/>
</dbReference>
<name>A0A8I6AFW0_RAT</name>
<dbReference type="PANTHER" id="PTHR11292:SF7">
    <property type="entry name" value="T-CELL SURFACE GLYCOPROTEIN CD8 BETA CHAIN-RELATED"/>
    <property type="match status" value="1"/>
</dbReference>
<evidence type="ECO:0000256" key="8">
    <source>
        <dbReference type="ARBA" id="ARBA00023157"/>
    </source>
</evidence>
<evidence type="ECO:0000256" key="5">
    <source>
        <dbReference type="ARBA" id="ARBA00022989"/>
    </source>
</evidence>
<dbReference type="RGD" id="2317">
    <property type="gene designation" value="Cd8b"/>
</dbReference>
<sequence>MQPWLWLVFSVKLSALWGSSALLQTPSSLLVQTNQTAKMSCEAKTFPKGTTIYWLRELQDSNKNKHFEFLASRTSTKGIKYGERVKKNMTLSFNSTLPFLKIMDVKPEDSGFYFCAMVGSPMVVFGTGTKLTVVDVLPTTAPTKKTTLKKKQCPTPHPKTQKGLTCGLITLSLLVACILVLLVSLSVAIHFHCLKISYNLLSLPRFHK</sequence>
<evidence type="ECO:0000256" key="10">
    <source>
        <dbReference type="ARBA" id="ARBA00023319"/>
    </source>
</evidence>
<dbReference type="AlphaFoldDB" id="A0A8I6AFW0"/>
<feature type="signal peptide" evidence="12">
    <location>
        <begin position="1"/>
        <end position="21"/>
    </location>
</feature>
<feature type="domain" description="Ig-like" evidence="13">
    <location>
        <begin position="20"/>
        <end position="115"/>
    </location>
</feature>
<accession>A0A8I6AFW0</accession>
<keyword evidence="2 11" id="KW-0812">Transmembrane</keyword>
<keyword evidence="3 12" id="KW-0732">Signal</keyword>
<proteinExistence type="predicted"/>
<dbReference type="InterPro" id="IPR013783">
    <property type="entry name" value="Ig-like_fold"/>
</dbReference>
<keyword evidence="6" id="KW-1064">Adaptive immunity</keyword>
<evidence type="ECO:0000256" key="4">
    <source>
        <dbReference type="ARBA" id="ARBA00022859"/>
    </source>
</evidence>
<keyword evidence="9" id="KW-0325">Glycoprotein</keyword>
<evidence type="ECO:0000313" key="15">
    <source>
        <dbReference type="Proteomes" id="UP000002494"/>
    </source>
</evidence>
<dbReference type="InterPro" id="IPR007110">
    <property type="entry name" value="Ig-like_dom"/>
</dbReference>
<keyword evidence="15" id="KW-1185">Reference proteome</keyword>
<organism evidence="14 15">
    <name type="scientific">Rattus norvegicus</name>
    <name type="common">Rat</name>
    <dbReference type="NCBI Taxonomy" id="10116"/>
    <lineage>
        <taxon>Eukaryota</taxon>
        <taxon>Metazoa</taxon>
        <taxon>Chordata</taxon>
        <taxon>Craniata</taxon>
        <taxon>Vertebrata</taxon>
        <taxon>Euteleostomi</taxon>
        <taxon>Mammalia</taxon>
        <taxon>Eutheria</taxon>
        <taxon>Euarchontoglires</taxon>
        <taxon>Glires</taxon>
        <taxon>Rodentia</taxon>
        <taxon>Myomorpha</taxon>
        <taxon>Muroidea</taxon>
        <taxon>Muridae</taxon>
        <taxon>Murinae</taxon>
        <taxon>Rattus</taxon>
    </lineage>
</organism>
<evidence type="ECO:0000259" key="13">
    <source>
        <dbReference type="PROSITE" id="PS50835"/>
    </source>
</evidence>
<feature type="chain" id="PRO_5045117493" evidence="12">
    <location>
        <begin position="22"/>
        <end position="208"/>
    </location>
</feature>
<evidence type="ECO:0000256" key="1">
    <source>
        <dbReference type="ARBA" id="ARBA00004479"/>
    </source>
</evidence>
<dbReference type="GO" id="GO:0002250">
    <property type="term" value="P:adaptive immune response"/>
    <property type="evidence" value="ECO:0007669"/>
    <property type="project" value="UniProtKB-KW"/>
</dbReference>
<feature type="transmembrane region" description="Helical" evidence="11">
    <location>
        <begin position="168"/>
        <end position="191"/>
    </location>
</feature>
<keyword evidence="10" id="KW-0393">Immunoglobulin domain</keyword>
<dbReference type="InterPro" id="IPR042414">
    <property type="entry name" value="CD8B"/>
</dbReference>
<dbReference type="SUPFAM" id="SSF48726">
    <property type="entry name" value="Immunoglobulin"/>
    <property type="match status" value="1"/>
</dbReference>
<keyword evidence="4" id="KW-0391">Immunity</keyword>
<dbReference type="GO" id="GO:0050776">
    <property type="term" value="P:regulation of immune response"/>
    <property type="evidence" value="ECO:0007669"/>
    <property type="project" value="InterPro"/>
</dbReference>
<reference evidence="14" key="2">
    <citation type="submission" date="2025-08" db="UniProtKB">
        <authorList>
            <consortium name="Ensembl"/>
        </authorList>
    </citation>
    <scope>IDENTIFICATION</scope>
    <source>
        <strain evidence="14">Brown Norway</strain>
    </source>
</reference>
<dbReference type="InterPro" id="IPR003599">
    <property type="entry name" value="Ig_sub"/>
</dbReference>
<dbReference type="SMART" id="SM00409">
    <property type="entry name" value="IG"/>
    <property type="match status" value="1"/>
</dbReference>
<dbReference type="Pfam" id="PF07686">
    <property type="entry name" value="V-set"/>
    <property type="match status" value="1"/>
</dbReference>
<evidence type="ECO:0000256" key="11">
    <source>
        <dbReference type="SAM" id="Phobius"/>
    </source>
</evidence>
<evidence type="ECO:0000256" key="2">
    <source>
        <dbReference type="ARBA" id="ARBA00022692"/>
    </source>
</evidence>
<comment type="subcellular location">
    <subcellularLocation>
        <location evidence="1">Membrane</location>
        <topology evidence="1">Single-pass type I membrane protein</topology>
    </subcellularLocation>
</comment>
<dbReference type="PANTHER" id="PTHR11292">
    <property type="entry name" value="T-CELL SURFACE GLYCOPROTEIN CD8 BETA CHAIN"/>
    <property type="match status" value="1"/>
</dbReference>
<dbReference type="OMA" id="RLWLRIH"/>